<evidence type="ECO:0000256" key="6">
    <source>
        <dbReference type="ARBA" id="ARBA00022490"/>
    </source>
</evidence>
<dbReference type="InterPro" id="IPR044901">
    <property type="entry name" value="Trehalose_TreZ_E-set_sf"/>
</dbReference>
<dbReference type="InterPro" id="IPR006047">
    <property type="entry name" value="GH13_cat_dom"/>
</dbReference>
<comment type="similarity">
    <text evidence="3 14">Belongs to the glycosyl hydrolase 13 family.</text>
</comment>
<keyword evidence="9 14" id="KW-0326">Glycosidase</keyword>
<dbReference type="EMBL" id="QEEZ01000010">
    <property type="protein sequence ID" value="PWC01629.1"/>
    <property type="molecule type" value="Genomic_DNA"/>
</dbReference>
<dbReference type="Gene3D" id="2.60.40.10">
    <property type="entry name" value="Immunoglobulins"/>
    <property type="match status" value="1"/>
</dbReference>
<evidence type="ECO:0000313" key="20">
    <source>
        <dbReference type="Proteomes" id="UP000244989"/>
    </source>
</evidence>
<evidence type="ECO:0000313" key="19">
    <source>
        <dbReference type="EMBL" id="PWC01629.1"/>
    </source>
</evidence>
<dbReference type="PANTHER" id="PTHR43651:SF11">
    <property type="entry name" value="MALTO-OLIGOSYLTREHALOSE TREHALOHYDROLASE"/>
    <property type="match status" value="1"/>
</dbReference>
<keyword evidence="7 14" id="KW-0378">Hydrolase</keyword>
<dbReference type="KEGG" id="cyz:C3B44_03830"/>
<sequence>MSDEATQVFSVWAPHADQVRLRLDDPEGPAHDLQQASGGWWISDIPMLKHQRYAYEVHNDDGWSKPLPDPRTRSQPDGIHGFSEVVVTDFAWSDEQWTGRGLSSMILYELHVGTFTPAGTLDAAVEKLDYLVELGVNTVELMPVQPFGGERNWGYDGVDWYAVHEAYGGVDGLKRFVNAAHARGLAVVLDVVYNHFGPDGNYVGMFGPYTAAGATGWGDVVNLSGPDSDEVRAYVLGAVRQWLGEFHIDGLRLDAVHAYDDRLAYSIMEDMSIVAAELEGINGRPRTLIAESDLNNPRLITERAAGGYGLDGQWVDDIHHGIHTLITGEDHAYYKDYGDIEVLADTLRMGWRYNQTYSAYRRRTHGRALDLAHTPAWRLVTYTTTHDQVGNRAAGDRPSMNLSPTQQVLKAALIYLSPFTPMLFMGEEFGARTPFPFFISHTDEHLLDATREGRRAEFASAGWADEEIADPADPETFHAAKLDWTFTAQQQEIFDAYRRLLALRTDLRIAHPDLRDWFVETGGNEKRWLAFGHGEYLLVANLSDQPVTAPFGGELVYSFTRPSISNEDTKLGAWEFALLRRGA</sequence>
<feature type="binding site" evidence="16">
    <location>
        <begin position="252"/>
        <end position="257"/>
    </location>
    <ligand>
        <name>substrate</name>
    </ligand>
</feature>
<evidence type="ECO:0000256" key="7">
    <source>
        <dbReference type="ARBA" id="ARBA00022801"/>
    </source>
</evidence>
<feature type="active site" description="Nucleophile" evidence="15">
    <location>
        <position position="254"/>
    </location>
</feature>
<evidence type="ECO:0000256" key="10">
    <source>
        <dbReference type="ARBA" id="ARBA00032057"/>
    </source>
</evidence>
<dbReference type="CDD" id="cd11325">
    <property type="entry name" value="AmyAc_GTHase"/>
    <property type="match status" value="1"/>
</dbReference>
<dbReference type="PANTHER" id="PTHR43651">
    <property type="entry name" value="1,4-ALPHA-GLUCAN-BRANCHING ENZYME"/>
    <property type="match status" value="1"/>
</dbReference>
<dbReference type="UniPathway" id="UPA00299"/>
<evidence type="ECO:0000256" key="13">
    <source>
        <dbReference type="NCBIfam" id="TIGR02402"/>
    </source>
</evidence>
<comment type="catalytic activity">
    <reaction evidence="12 14">
        <text>hydrolysis of (1-&gt;4)-alpha-D-glucosidic linkage in 4-alpha-D-[(1-&gt;4)-alpha-D-glucanosyl]n trehalose to yield trehalose and (1-&gt;4)-alpha-D-glucan.</text>
        <dbReference type="EC" id="3.2.1.141"/>
    </reaction>
</comment>
<dbReference type="SUPFAM" id="SSF81296">
    <property type="entry name" value="E set domains"/>
    <property type="match status" value="1"/>
</dbReference>
<evidence type="ECO:0000256" key="4">
    <source>
        <dbReference type="ARBA" id="ARBA00012268"/>
    </source>
</evidence>
<dbReference type="Pfam" id="PF11941">
    <property type="entry name" value="DUF3459"/>
    <property type="match status" value="1"/>
</dbReference>
<evidence type="ECO:0000256" key="3">
    <source>
        <dbReference type="ARBA" id="ARBA00008061"/>
    </source>
</evidence>
<comment type="pathway">
    <text evidence="2 14">Glycan biosynthesis; trehalose biosynthesis.</text>
</comment>
<dbReference type="Proteomes" id="UP000244989">
    <property type="component" value="Unassembled WGS sequence"/>
</dbReference>
<dbReference type="InterPro" id="IPR017853">
    <property type="entry name" value="GH"/>
</dbReference>
<comment type="subcellular location">
    <subcellularLocation>
        <location evidence="1 15">Cytoplasm</location>
    </subcellularLocation>
</comment>
<dbReference type="NCBIfam" id="TIGR02402">
    <property type="entry name" value="trehalose_TreZ"/>
    <property type="match status" value="1"/>
</dbReference>
<reference evidence="20" key="1">
    <citation type="submission" date="2018-04" db="EMBL/GenBank/DDBJ databases">
        <authorList>
            <person name="Liu S."/>
            <person name="Wang Z."/>
            <person name="Li J."/>
        </authorList>
    </citation>
    <scope>NUCLEOTIDE SEQUENCE [LARGE SCALE GENOMIC DNA]</scope>
    <source>
        <strain evidence="20">2189</strain>
    </source>
</reference>
<dbReference type="Gene3D" id="3.20.20.80">
    <property type="entry name" value="Glycosidases"/>
    <property type="match status" value="1"/>
</dbReference>
<dbReference type="EC" id="3.2.1.141" evidence="4 13"/>
<dbReference type="RefSeq" id="WP_108432541.1">
    <property type="nucleotide sequence ID" value="NZ_CP026947.1"/>
</dbReference>
<evidence type="ECO:0000259" key="18">
    <source>
        <dbReference type="SMART" id="SM00642"/>
    </source>
</evidence>
<keyword evidence="8" id="KW-0119">Carbohydrate metabolism</keyword>
<name>A0A2U1T6L3_9CORY</name>
<evidence type="ECO:0000256" key="12">
    <source>
        <dbReference type="ARBA" id="ARBA00034013"/>
    </source>
</evidence>
<evidence type="ECO:0000256" key="1">
    <source>
        <dbReference type="ARBA" id="ARBA00004496"/>
    </source>
</evidence>
<evidence type="ECO:0000256" key="5">
    <source>
        <dbReference type="ARBA" id="ARBA00015938"/>
    </source>
</evidence>
<dbReference type="GO" id="GO:0005992">
    <property type="term" value="P:trehalose biosynthetic process"/>
    <property type="evidence" value="ECO:0007669"/>
    <property type="project" value="UniProtKB-UniRule"/>
</dbReference>
<dbReference type="InterPro" id="IPR012768">
    <property type="entry name" value="Trehalose_TreZ"/>
</dbReference>
<dbReference type="Gene3D" id="1.10.10.760">
    <property type="entry name" value="E-set domains of sugar-utilizing enzymes"/>
    <property type="match status" value="1"/>
</dbReference>
<accession>A0A2U1T6L3</accession>
<feature type="binding site" evidence="16">
    <location>
        <begin position="316"/>
        <end position="320"/>
    </location>
    <ligand>
        <name>substrate</name>
    </ligand>
</feature>
<feature type="domain" description="Glycosyl hydrolase family 13 catalytic" evidence="18">
    <location>
        <begin position="84"/>
        <end position="454"/>
    </location>
</feature>
<dbReference type="InterPro" id="IPR022567">
    <property type="entry name" value="DUF3459"/>
</dbReference>
<evidence type="ECO:0000256" key="15">
    <source>
        <dbReference type="PIRSR" id="PIRSR006337-1"/>
    </source>
</evidence>
<feature type="binding site" evidence="16">
    <location>
        <begin position="386"/>
        <end position="391"/>
    </location>
    <ligand>
        <name>substrate</name>
    </ligand>
</feature>
<evidence type="ECO:0000256" key="14">
    <source>
        <dbReference type="PIRNR" id="PIRNR006337"/>
    </source>
</evidence>
<dbReference type="InterPro" id="IPR013783">
    <property type="entry name" value="Ig-like_fold"/>
</dbReference>
<evidence type="ECO:0000256" key="2">
    <source>
        <dbReference type="ARBA" id="ARBA00005199"/>
    </source>
</evidence>
<dbReference type="SUPFAM" id="SSF51445">
    <property type="entry name" value="(Trans)glycosidases"/>
    <property type="match status" value="1"/>
</dbReference>
<keyword evidence="20" id="KW-1185">Reference proteome</keyword>
<evidence type="ECO:0000256" key="8">
    <source>
        <dbReference type="ARBA" id="ARBA00023277"/>
    </source>
</evidence>
<organism evidence="19 20">
    <name type="scientific">Corynebacterium yudongzhengii</name>
    <dbReference type="NCBI Taxonomy" id="2080740"/>
    <lineage>
        <taxon>Bacteria</taxon>
        <taxon>Bacillati</taxon>
        <taxon>Actinomycetota</taxon>
        <taxon>Actinomycetes</taxon>
        <taxon>Mycobacteriales</taxon>
        <taxon>Corynebacteriaceae</taxon>
        <taxon>Corynebacterium</taxon>
    </lineage>
</organism>
<dbReference type="Pfam" id="PF02922">
    <property type="entry name" value="CBM_48"/>
    <property type="match status" value="1"/>
</dbReference>
<comment type="caution">
    <text evidence="19">The sequence shown here is derived from an EMBL/GenBank/DDBJ whole genome shotgun (WGS) entry which is preliminary data.</text>
</comment>
<keyword evidence="6" id="KW-0963">Cytoplasm</keyword>
<dbReference type="AlphaFoldDB" id="A0A2U1T6L3"/>
<dbReference type="OrthoDB" id="9800174at2"/>
<dbReference type="PIRSF" id="PIRSF006337">
    <property type="entry name" value="Trehalose_TreZ"/>
    <property type="match status" value="1"/>
</dbReference>
<dbReference type="InterPro" id="IPR004193">
    <property type="entry name" value="Glyco_hydro_13_N"/>
</dbReference>
<evidence type="ECO:0000256" key="11">
    <source>
        <dbReference type="ARBA" id="ARBA00033284"/>
    </source>
</evidence>
<evidence type="ECO:0000256" key="9">
    <source>
        <dbReference type="ARBA" id="ARBA00023295"/>
    </source>
</evidence>
<dbReference type="InterPro" id="IPR014756">
    <property type="entry name" value="Ig_E-set"/>
</dbReference>
<evidence type="ECO:0000256" key="17">
    <source>
        <dbReference type="PIRSR" id="PIRSR006337-3"/>
    </source>
</evidence>
<dbReference type="SMART" id="SM00642">
    <property type="entry name" value="Aamy"/>
    <property type="match status" value="1"/>
</dbReference>
<dbReference type="GO" id="GO:0005737">
    <property type="term" value="C:cytoplasm"/>
    <property type="evidence" value="ECO:0007669"/>
    <property type="project" value="UniProtKB-SubCell"/>
</dbReference>
<dbReference type="Pfam" id="PF00128">
    <property type="entry name" value="Alpha-amylase"/>
    <property type="match status" value="1"/>
</dbReference>
<feature type="site" description="Transition state stabilizer" evidence="17">
    <location>
        <position position="387"/>
    </location>
</feature>
<gene>
    <name evidence="19" type="primary">treZ</name>
    <name evidence="19" type="ORF">DF222_06490</name>
</gene>
<dbReference type="CDD" id="cd02853">
    <property type="entry name" value="E_set_MTHase_like_N"/>
    <property type="match status" value="1"/>
</dbReference>
<protein>
    <recommendedName>
        <fullName evidence="5 13">Malto-oligosyltrehalose trehalohydrolase</fullName>
        <shortName evidence="14">MTHase</shortName>
        <ecNumber evidence="4 13">3.2.1.141</ecNumber>
    </recommendedName>
    <alternativeName>
        <fullName evidence="11 14">4-alpha-D-((1-&gt;4)-alpha-D-glucano)trehalose trehalohydrolase</fullName>
    </alternativeName>
    <alternativeName>
        <fullName evidence="10 14">Maltooligosyl trehalose trehalohydrolase</fullName>
    </alternativeName>
</protein>
<feature type="active site" description="Proton donor" evidence="15">
    <location>
        <position position="291"/>
    </location>
</feature>
<evidence type="ECO:0000256" key="16">
    <source>
        <dbReference type="PIRSR" id="PIRSR006337-2"/>
    </source>
</evidence>
<dbReference type="GO" id="GO:0033942">
    <property type="term" value="F:4-alpha-D-(1-&gt;4)-alpha-D-glucanotrehalose trehalohydrolase activity"/>
    <property type="evidence" value="ECO:0007669"/>
    <property type="project" value="UniProtKB-EC"/>
</dbReference>
<proteinExistence type="inferred from homology"/>